<dbReference type="EC" id="2.7.13.3" evidence="2"/>
<evidence type="ECO:0000256" key="2">
    <source>
        <dbReference type="ARBA" id="ARBA00012438"/>
    </source>
</evidence>
<dbReference type="InterPro" id="IPR036097">
    <property type="entry name" value="HisK_dim/P_sf"/>
</dbReference>
<evidence type="ECO:0000256" key="6">
    <source>
        <dbReference type="ARBA" id="ARBA00023012"/>
    </source>
</evidence>
<dbReference type="GO" id="GO:0004721">
    <property type="term" value="F:phosphoprotein phosphatase activity"/>
    <property type="evidence" value="ECO:0007669"/>
    <property type="project" value="TreeGrafter"/>
</dbReference>
<feature type="transmembrane region" description="Helical" evidence="7">
    <location>
        <begin position="7"/>
        <end position="24"/>
    </location>
</feature>
<keyword evidence="6" id="KW-0902">Two-component regulatory system</keyword>
<dbReference type="GO" id="GO:0005886">
    <property type="term" value="C:plasma membrane"/>
    <property type="evidence" value="ECO:0007669"/>
    <property type="project" value="TreeGrafter"/>
</dbReference>
<dbReference type="InterPro" id="IPR005467">
    <property type="entry name" value="His_kinase_dom"/>
</dbReference>
<dbReference type="PANTHER" id="PTHR45453">
    <property type="entry name" value="PHOSPHATE REGULON SENSOR PROTEIN PHOR"/>
    <property type="match status" value="1"/>
</dbReference>
<comment type="catalytic activity">
    <reaction evidence="1">
        <text>ATP + protein L-histidine = ADP + protein N-phospho-L-histidine.</text>
        <dbReference type="EC" id="2.7.13.3"/>
    </reaction>
</comment>
<gene>
    <name evidence="9" type="ORF">C4F49_17680</name>
</gene>
<organism evidence="9 10">
    <name type="scientific">Sphingobacterium hungaricum</name>
    <dbReference type="NCBI Taxonomy" id="2082723"/>
    <lineage>
        <taxon>Bacteria</taxon>
        <taxon>Pseudomonadati</taxon>
        <taxon>Bacteroidota</taxon>
        <taxon>Sphingobacteriia</taxon>
        <taxon>Sphingobacteriales</taxon>
        <taxon>Sphingobacteriaceae</taxon>
        <taxon>Sphingobacterium</taxon>
    </lineage>
</organism>
<accession>A0A928V204</accession>
<dbReference type="InterPro" id="IPR003594">
    <property type="entry name" value="HATPase_dom"/>
</dbReference>
<dbReference type="InterPro" id="IPR003661">
    <property type="entry name" value="HisK_dim/P_dom"/>
</dbReference>
<dbReference type="EMBL" id="PRDK01000010">
    <property type="protein sequence ID" value="MBE8715506.1"/>
    <property type="molecule type" value="Genomic_DNA"/>
</dbReference>
<dbReference type="GO" id="GO:0000155">
    <property type="term" value="F:phosphorelay sensor kinase activity"/>
    <property type="evidence" value="ECO:0007669"/>
    <property type="project" value="InterPro"/>
</dbReference>
<evidence type="ECO:0000256" key="7">
    <source>
        <dbReference type="SAM" id="Phobius"/>
    </source>
</evidence>
<evidence type="ECO:0000313" key="10">
    <source>
        <dbReference type="Proteomes" id="UP000616201"/>
    </source>
</evidence>
<comment type="caution">
    <text evidence="9">The sequence shown here is derived from an EMBL/GenBank/DDBJ whole genome shotgun (WGS) entry which is preliminary data.</text>
</comment>
<keyword evidence="3" id="KW-0597">Phosphoprotein</keyword>
<dbReference type="Gene3D" id="3.30.565.10">
    <property type="entry name" value="Histidine kinase-like ATPase, C-terminal domain"/>
    <property type="match status" value="1"/>
</dbReference>
<evidence type="ECO:0000256" key="1">
    <source>
        <dbReference type="ARBA" id="ARBA00000085"/>
    </source>
</evidence>
<dbReference type="SUPFAM" id="SSF55874">
    <property type="entry name" value="ATPase domain of HSP90 chaperone/DNA topoisomerase II/histidine kinase"/>
    <property type="match status" value="1"/>
</dbReference>
<protein>
    <recommendedName>
        <fullName evidence="2">histidine kinase</fullName>
        <ecNumber evidence="2">2.7.13.3</ecNumber>
    </recommendedName>
</protein>
<dbReference type="InterPro" id="IPR050351">
    <property type="entry name" value="BphY/WalK/GraS-like"/>
</dbReference>
<feature type="transmembrane region" description="Helical" evidence="7">
    <location>
        <begin position="36"/>
        <end position="53"/>
    </location>
</feature>
<dbReference type="Pfam" id="PF00512">
    <property type="entry name" value="HisKA"/>
    <property type="match status" value="1"/>
</dbReference>
<dbReference type="FunFam" id="3.30.565.10:FF:000006">
    <property type="entry name" value="Sensor histidine kinase WalK"/>
    <property type="match status" value="1"/>
</dbReference>
<keyword evidence="7" id="KW-1133">Transmembrane helix</keyword>
<sequence length="291" mass="33666">MKKALILFYFLILYSISQLLWWGYILIKFEPDRKGMIIGEGLIFLLIFVWGALKLKNQFKREHKIHQQQQNFLLSITHELKSPLASIKLYIQTILKRDLDREQQKMFLSNSLKDIERLDDLVENVLLTTKLENRAYNLPKENFNFTELIMSVVDRLQKNACKTQVIKPDLEENIQIHADKFAITNVVTNLIENAVKYSPPCASIVVKLYVEEGKLNFSVADHGEGISDEEKKLIFNKFYRIGNESTRKTKGTGLGLYIVKTVLQKHHANIRVKNNAPSGSIFEVTFDNYAS</sequence>
<evidence type="ECO:0000256" key="4">
    <source>
        <dbReference type="ARBA" id="ARBA00022679"/>
    </source>
</evidence>
<dbReference type="Proteomes" id="UP000616201">
    <property type="component" value="Unassembled WGS sequence"/>
</dbReference>
<keyword evidence="7" id="KW-0812">Transmembrane</keyword>
<dbReference type="Pfam" id="PF02518">
    <property type="entry name" value="HATPase_c"/>
    <property type="match status" value="1"/>
</dbReference>
<evidence type="ECO:0000313" key="9">
    <source>
        <dbReference type="EMBL" id="MBE8715506.1"/>
    </source>
</evidence>
<dbReference type="PANTHER" id="PTHR45453:SF1">
    <property type="entry name" value="PHOSPHATE REGULON SENSOR PROTEIN PHOR"/>
    <property type="match status" value="1"/>
</dbReference>
<dbReference type="Gene3D" id="1.10.287.130">
    <property type="match status" value="1"/>
</dbReference>
<dbReference type="InterPro" id="IPR004358">
    <property type="entry name" value="Sig_transdc_His_kin-like_C"/>
</dbReference>
<keyword evidence="10" id="KW-1185">Reference proteome</keyword>
<dbReference type="InterPro" id="IPR036890">
    <property type="entry name" value="HATPase_C_sf"/>
</dbReference>
<proteinExistence type="predicted"/>
<evidence type="ECO:0000256" key="3">
    <source>
        <dbReference type="ARBA" id="ARBA00022553"/>
    </source>
</evidence>
<evidence type="ECO:0000259" key="8">
    <source>
        <dbReference type="PROSITE" id="PS50109"/>
    </source>
</evidence>
<dbReference type="SMART" id="SM00388">
    <property type="entry name" value="HisKA"/>
    <property type="match status" value="1"/>
</dbReference>
<dbReference type="CDD" id="cd00082">
    <property type="entry name" value="HisKA"/>
    <property type="match status" value="1"/>
</dbReference>
<dbReference type="AlphaFoldDB" id="A0A928V204"/>
<dbReference type="GO" id="GO:0016036">
    <property type="term" value="P:cellular response to phosphate starvation"/>
    <property type="evidence" value="ECO:0007669"/>
    <property type="project" value="TreeGrafter"/>
</dbReference>
<keyword evidence="4" id="KW-0808">Transferase</keyword>
<dbReference type="SMART" id="SM00387">
    <property type="entry name" value="HATPase_c"/>
    <property type="match status" value="1"/>
</dbReference>
<dbReference type="PRINTS" id="PR00344">
    <property type="entry name" value="BCTRLSENSOR"/>
</dbReference>
<reference evidence="9" key="1">
    <citation type="submission" date="2018-02" db="EMBL/GenBank/DDBJ databases">
        <authorList>
            <person name="Vasarhelyi B.M."/>
            <person name="Deshmukh S."/>
            <person name="Balint B."/>
            <person name="Kukolya J."/>
        </authorList>
    </citation>
    <scope>NUCLEOTIDE SEQUENCE</scope>
    <source>
        <strain evidence="9">KB22</strain>
    </source>
</reference>
<dbReference type="RefSeq" id="WP_196935095.1">
    <property type="nucleotide sequence ID" value="NZ_MU158698.1"/>
</dbReference>
<dbReference type="SUPFAM" id="SSF47384">
    <property type="entry name" value="Homodimeric domain of signal transducing histidine kinase"/>
    <property type="match status" value="1"/>
</dbReference>
<feature type="domain" description="Histidine kinase" evidence="8">
    <location>
        <begin position="75"/>
        <end position="290"/>
    </location>
</feature>
<evidence type="ECO:0000256" key="5">
    <source>
        <dbReference type="ARBA" id="ARBA00022777"/>
    </source>
</evidence>
<keyword evidence="7" id="KW-0472">Membrane</keyword>
<dbReference type="PROSITE" id="PS50109">
    <property type="entry name" value="HIS_KIN"/>
    <property type="match status" value="1"/>
</dbReference>
<keyword evidence="5 9" id="KW-0418">Kinase</keyword>
<name>A0A928V204_9SPHI</name>